<keyword evidence="1" id="KW-1133">Transmembrane helix</keyword>
<name>A0ABT5L4S2_9ALTE</name>
<feature type="transmembrane region" description="Helical" evidence="1">
    <location>
        <begin position="44"/>
        <end position="63"/>
    </location>
</feature>
<comment type="caution">
    <text evidence="2">The sequence shown here is derived from an EMBL/GenBank/DDBJ whole genome shotgun (WGS) entry which is preliminary data.</text>
</comment>
<dbReference type="Proteomes" id="UP001218788">
    <property type="component" value="Unassembled WGS sequence"/>
</dbReference>
<organism evidence="2 3">
    <name type="scientific">Alteromonas gilva</name>
    <dbReference type="NCBI Taxonomy" id="2987522"/>
    <lineage>
        <taxon>Bacteria</taxon>
        <taxon>Pseudomonadati</taxon>
        <taxon>Pseudomonadota</taxon>
        <taxon>Gammaproteobacteria</taxon>
        <taxon>Alteromonadales</taxon>
        <taxon>Alteromonadaceae</taxon>
        <taxon>Alteromonas/Salinimonas group</taxon>
        <taxon>Alteromonas</taxon>
    </lineage>
</organism>
<feature type="transmembrane region" description="Helical" evidence="1">
    <location>
        <begin position="105"/>
        <end position="127"/>
    </location>
</feature>
<dbReference type="EMBL" id="JAQQXP010000002">
    <property type="protein sequence ID" value="MDC8832034.1"/>
    <property type="molecule type" value="Genomic_DNA"/>
</dbReference>
<feature type="transmembrane region" description="Helical" evidence="1">
    <location>
        <begin position="20"/>
        <end position="38"/>
    </location>
</feature>
<sequence>MDSKPHFYEVPMNILKHNGVLMVWMVVALAINAGFNIASGSAEASYLMLLISYVLLCSAQYLNRFKLCLRDNIQAALILFLTLWPGLAVVIGIDAIKSSAVLSFFFNQFATGFIYIVTILFAIFVVIQRKYLI</sequence>
<keyword evidence="3" id="KW-1185">Reference proteome</keyword>
<reference evidence="2 3" key="1">
    <citation type="submission" date="2022-10" db="EMBL/GenBank/DDBJ databases">
        <title>Alteromonas sp. chi3 Genome sequencing.</title>
        <authorList>
            <person name="Park S."/>
        </authorList>
    </citation>
    <scope>NUCLEOTIDE SEQUENCE [LARGE SCALE GENOMIC DNA]</scope>
    <source>
        <strain evidence="3">chi3</strain>
    </source>
</reference>
<dbReference type="RefSeq" id="WP_273641820.1">
    <property type="nucleotide sequence ID" value="NZ_JAQQXP010000002.1"/>
</dbReference>
<accession>A0ABT5L4S2</accession>
<keyword evidence="1" id="KW-0472">Membrane</keyword>
<keyword evidence="1" id="KW-0812">Transmembrane</keyword>
<proteinExistence type="predicted"/>
<gene>
    <name evidence="2" type="ORF">OIK42_14845</name>
</gene>
<evidence type="ECO:0000313" key="2">
    <source>
        <dbReference type="EMBL" id="MDC8832034.1"/>
    </source>
</evidence>
<protein>
    <submittedName>
        <fullName evidence="2">Uncharacterized protein</fullName>
    </submittedName>
</protein>
<evidence type="ECO:0000313" key="3">
    <source>
        <dbReference type="Proteomes" id="UP001218788"/>
    </source>
</evidence>
<feature type="transmembrane region" description="Helical" evidence="1">
    <location>
        <begin position="75"/>
        <end position="93"/>
    </location>
</feature>
<evidence type="ECO:0000256" key="1">
    <source>
        <dbReference type="SAM" id="Phobius"/>
    </source>
</evidence>